<keyword evidence="3" id="KW-0804">Transcription</keyword>
<dbReference type="EMBL" id="BMPE01000001">
    <property type="protein sequence ID" value="GGK94865.1"/>
    <property type="molecule type" value="Genomic_DNA"/>
</dbReference>
<dbReference type="Proteomes" id="UP000604341">
    <property type="component" value="Unassembled WGS sequence"/>
</dbReference>
<dbReference type="InterPro" id="IPR036271">
    <property type="entry name" value="Tet_transcr_reg_TetR-rel_C_sf"/>
</dbReference>
<dbReference type="PROSITE" id="PS50977">
    <property type="entry name" value="HTH_TETR_2"/>
    <property type="match status" value="1"/>
</dbReference>
<dbReference type="Pfam" id="PF00440">
    <property type="entry name" value="TetR_N"/>
    <property type="match status" value="1"/>
</dbReference>
<gene>
    <name evidence="6" type="ORF">GCM10010844_11740</name>
</gene>
<dbReference type="Gene3D" id="1.10.357.10">
    <property type="entry name" value="Tetracycline Repressor, domain 2"/>
    <property type="match status" value="1"/>
</dbReference>
<feature type="domain" description="HTH tetR-type" evidence="5">
    <location>
        <begin position="19"/>
        <end position="79"/>
    </location>
</feature>
<dbReference type="RefSeq" id="WP_189067956.1">
    <property type="nucleotide sequence ID" value="NZ_BMPE01000001.1"/>
</dbReference>
<dbReference type="PANTHER" id="PTHR30055:SF234">
    <property type="entry name" value="HTH-TYPE TRANSCRIPTIONAL REGULATOR BETI"/>
    <property type="match status" value="1"/>
</dbReference>
<evidence type="ECO:0000256" key="2">
    <source>
        <dbReference type="ARBA" id="ARBA00023125"/>
    </source>
</evidence>
<dbReference type="Gene3D" id="1.10.10.60">
    <property type="entry name" value="Homeodomain-like"/>
    <property type="match status" value="1"/>
</dbReference>
<accession>A0ABQ2FG20</accession>
<dbReference type="PANTHER" id="PTHR30055">
    <property type="entry name" value="HTH-TYPE TRANSCRIPTIONAL REGULATOR RUTR"/>
    <property type="match status" value="1"/>
</dbReference>
<evidence type="ECO:0000256" key="1">
    <source>
        <dbReference type="ARBA" id="ARBA00023015"/>
    </source>
</evidence>
<feature type="DNA-binding region" description="H-T-H motif" evidence="4">
    <location>
        <begin position="42"/>
        <end position="61"/>
    </location>
</feature>
<keyword evidence="1" id="KW-0805">Transcription regulation</keyword>
<protein>
    <recommendedName>
        <fullName evidence="5">HTH tetR-type domain-containing protein</fullName>
    </recommendedName>
</protein>
<name>A0ABQ2FG20_9DEIO</name>
<organism evidence="6 7">
    <name type="scientific">Deinococcus radiotolerans</name>
    <dbReference type="NCBI Taxonomy" id="1309407"/>
    <lineage>
        <taxon>Bacteria</taxon>
        <taxon>Thermotogati</taxon>
        <taxon>Deinococcota</taxon>
        <taxon>Deinococci</taxon>
        <taxon>Deinococcales</taxon>
        <taxon>Deinococcaceae</taxon>
        <taxon>Deinococcus</taxon>
    </lineage>
</organism>
<evidence type="ECO:0000313" key="6">
    <source>
        <dbReference type="EMBL" id="GGK94865.1"/>
    </source>
</evidence>
<dbReference type="InterPro" id="IPR001647">
    <property type="entry name" value="HTH_TetR"/>
</dbReference>
<evidence type="ECO:0000256" key="4">
    <source>
        <dbReference type="PROSITE-ProRule" id="PRU00335"/>
    </source>
</evidence>
<proteinExistence type="predicted"/>
<dbReference type="SUPFAM" id="SSF48498">
    <property type="entry name" value="Tetracyclin repressor-like, C-terminal domain"/>
    <property type="match status" value="1"/>
</dbReference>
<comment type="caution">
    <text evidence="6">The sequence shown here is derived from an EMBL/GenBank/DDBJ whole genome shotgun (WGS) entry which is preliminary data.</text>
</comment>
<keyword evidence="2 4" id="KW-0238">DNA-binding</keyword>
<reference evidence="7" key="1">
    <citation type="journal article" date="2019" name="Int. J. Syst. Evol. Microbiol.">
        <title>The Global Catalogue of Microorganisms (GCM) 10K type strain sequencing project: providing services to taxonomists for standard genome sequencing and annotation.</title>
        <authorList>
            <consortium name="The Broad Institute Genomics Platform"/>
            <consortium name="The Broad Institute Genome Sequencing Center for Infectious Disease"/>
            <person name="Wu L."/>
            <person name="Ma J."/>
        </authorList>
    </citation>
    <scope>NUCLEOTIDE SEQUENCE [LARGE SCALE GENOMIC DNA]</scope>
    <source>
        <strain evidence="7">JCM 19173</strain>
    </source>
</reference>
<keyword evidence="7" id="KW-1185">Reference proteome</keyword>
<evidence type="ECO:0000256" key="3">
    <source>
        <dbReference type="ARBA" id="ARBA00023163"/>
    </source>
</evidence>
<evidence type="ECO:0000259" key="5">
    <source>
        <dbReference type="PROSITE" id="PS50977"/>
    </source>
</evidence>
<dbReference type="SUPFAM" id="SSF46689">
    <property type="entry name" value="Homeodomain-like"/>
    <property type="match status" value="1"/>
</dbReference>
<dbReference type="InterPro" id="IPR050109">
    <property type="entry name" value="HTH-type_TetR-like_transc_reg"/>
</dbReference>
<evidence type="ECO:0000313" key="7">
    <source>
        <dbReference type="Proteomes" id="UP000604341"/>
    </source>
</evidence>
<sequence length="215" mass="24191">MRSIGRSGSALHPQTRRHLLNTQRLRSAAIREFARHGLHGTKVSSIVAAAQLTQPTFYRTWPSKEAAYESIITGTLETWWDAAAHILADPGTRTLREHLQTGLHNLYALLMEDPELTRLVLEENNKNPDRYEPFIQIYTRTFQDAQTRGLINSDIPAESLAQAYVGLTERFFLARLHTAQATVDDAVQEVTRLILPLMTPRSPDAPSSPVRCPPD</sequence>
<dbReference type="InterPro" id="IPR009057">
    <property type="entry name" value="Homeodomain-like_sf"/>
</dbReference>